<protein>
    <submittedName>
        <fullName evidence="2">Uncharacterized protein</fullName>
    </submittedName>
</protein>
<dbReference type="STRING" id="999894.TDIS_0904"/>
<dbReference type="EMBL" id="LWLG01000004">
    <property type="protein sequence ID" value="OAQ20978.1"/>
    <property type="molecule type" value="Genomic_DNA"/>
</dbReference>
<comment type="caution">
    <text evidence="2">The sequence shown here is derived from an EMBL/GenBank/DDBJ whole genome shotgun (WGS) entry which is preliminary data.</text>
</comment>
<feature type="chain" id="PRO_5008100235" evidence="1">
    <location>
        <begin position="23"/>
        <end position="126"/>
    </location>
</feature>
<evidence type="ECO:0000313" key="2">
    <source>
        <dbReference type="EMBL" id="OAQ20978.1"/>
    </source>
</evidence>
<feature type="signal peptide" evidence="1">
    <location>
        <begin position="1"/>
        <end position="22"/>
    </location>
</feature>
<keyword evidence="3" id="KW-1185">Reference proteome</keyword>
<proteinExistence type="predicted"/>
<gene>
    <name evidence="2" type="ORF">TDIS_0904</name>
</gene>
<dbReference type="PROSITE" id="PS51257">
    <property type="entry name" value="PROKAR_LIPOPROTEIN"/>
    <property type="match status" value="1"/>
</dbReference>
<name>A0A179D5U7_9BACT</name>
<evidence type="ECO:0000313" key="3">
    <source>
        <dbReference type="Proteomes" id="UP000078390"/>
    </source>
</evidence>
<dbReference type="AlphaFoldDB" id="A0A179D5U7"/>
<organism evidence="2 3">
    <name type="scientific">Thermosulfurimonas dismutans</name>
    <dbReference type="NCBI Taxonomy" id="999894"/>
    <lineage>
        <taxon>Bacteria</taxon>
        <taxon>Pseudomonadati</taxon>
        <taxon>Thermodesulfobacteriota</taxon>
        <taxon>Thermodesulfobacteria</taxon>
        <taxon>Thermodesulfobacteriales</taxon>
        <taxon>Thermodesulfobacteriaceae</taxon>
        <taxon>Thermosulfurimonas</taxon>
    </lineage>
</organism>
<evidence type="ECO:0000256" key="1">
    <source>
        <dbReference type="SAM" id="SignalP"/>
    </source>
</evidence>
<accession>A0A179D5U7</accession>
<sequence length="126" mass="14721">MKMRIFLLIGFLFLGASQTAFAWGGCSRGEKWRNEVKVIGRIIKIRPPLAVLETPQGETLYIRLGPYQFWKAMGYSLRKGEKVIIRGYRCGDIIFPKVIRHRGGKIRLRNEKGIPLWRKYRSRPGW</sequence>
<dbReference type="Proteomes" id="UP000078390">
    <property type="component" value="Unassembled WGS sequence"/>
</dbReference>
<dbReference type="RefSeq" id="WP_068669752.1">
    <property type="nucleotide sequence ID" value="NZ_LWLG01000004.1"/>
</dbReference>
<reference evidence="2 3" key="1">
    <citation type="submission" date="2016-04" db="EMBL/GenBank/DDBJ databases">
        <title>Genome analysis of Thermosulfurimonas dismutans, the first thermophilic sulfur-disproportionating bacterium of the phylum Thermodesulfobacteria.</title>
        <authorList>
            <person name="Mardanov A.V."/>
            <person name="Beletsky A.V."/>
            <person name="Kadnikov V.V."/>
            <person name="Slobodkin A.I."/>
            <person name="Ravin N.V."/>
        </authorList>
    </citation>
    <scope>NUCLEOTIDE SEQUENCE [LARGE SCALE GENOMIC DNA]</scope>
    <source>
        <strain evidence="2 3">S95</strain>
    </source>
</reference>
<keyword evidence="1" id="KW-0732">Signal</keyword>
<dbReference type="OrthoDB" id="5397952at2"/>